<comment type="caution">
    <text evidence="1">The sequence shown here is derived from an EMBL/GenBank/DDBJ whole genome shotgun (WGS) entry which is preliminary data.</text>
</comment>
<name>A0A8H7L7B9_9ASCO</name>
<keyword evidence="2" id="KW-1185">Reference proteome</keyword>
<dbReference type="AlphaFoldDB" id="A0A8H7L7B9"/>
<dbReference type="Proteomes" id="UP000649328">
    <property type="component" value="Unassembled WGS sequence"/>
</dbReference>
<gene>
    <name evidence="1" type="ORF">HF325_006042</name>
</gene>
<accession>A0A8H7L7B9</accession>
<evidence type="ECO:0000313" key="2">
    <source>
        <dbReference type="Proteomes" id="UP000649328"/>
    </source>
</evidence>
<protein>
    <submittedName>
        <fullName evidence="1">Uncharacterized protein</fullName>
    </submittedName>
</protein>
<organism evidence="1 2">
    <name type="scientific">Metschnikowia pulcherrima</name>
    <dbReference type="NCBI Taxonomy" id="27326"/>
    <lineage>
        <taxon>Eukaryota</taxon>
        <taxon>Fungi</taxon>
        <taxon>Dikarya</taxon>
        <taxon>Ascomycota</taxon>
        <taxon>Saccharomycotina</taxon>
        <taxon>Pichiomycetes</taxon>
        <taxon>Metschnikowiaceae</taxon>
        <taxon>Metschnikowia</taxon>
    </lineage>
</organism>
<sequence>MFEDFEANLYRPAEDKIDVAKWHSTRMEFKVLETAAERIQPKLNSHEKWTINNVISQIKQSVISPRDARAAQECDLGDKSEFCDYYKFDVYSRNVQNIAFYADELTNFYASDNQDVEVQALIGEAVVSSKEKIDKLRAAPVELWETEPMFEQIQNMLEKASGLVEAALAASQAKHL</sequence>
<reference evidence="1" key="1">
    <citation type="submission" date="2020-10" db="EMBL/GenBank/DDBJ databases">
        <title>The Whole-Genome Sequence of Metschnikowia persimmonesis, a Novel Endophytic Yeast Species Isolated from Medicinal Plant Diospyros kaki Thumb.</title>
        <authorList>
            <person name="Rahmat E."/>
            <person name="Kang Y."/>
        </authorList>
    </citation>
    <scope>NUCLEOTIDE SEQUENCE</scope>
    <source>
        <strain evidence="1">KIOM G15050</strain>
    </source>
</reference>
<proteinExistence type="predicted"/>
<evidence type="ECO:0000313" key="1">
    <source>
        <dbReference type="EMBL" id="KAF7999366.1"/>
    </source>
</evidence>
<dbReference type="EMBL" id="JACBPP010000009">
    <property type="protein sequence ID" value="KAF7999366.1"/>
    <property type="molecule type" value="Genomic_DNA"/>
</dbReference>